<feature type="region of interest" description="Disordered" evidence="9">
    <location>
        <begin position="342"/>
        <end position="363"/>
    </location>
</feature>
<dbReference type="EC" id="2.7.13.3" evidence="2"/>
<evidence type="ECO:0000256" key="3">
    <source>
        <dbReference type="ARBA" id="ARBA00022553"/>
    </source>
</evidence>
<keyword evidence="3 8" id="KW-0597">Phosphoprotein</keyword>
<dbReference type="PROSITE" id="PS50112">
    <property type="entry name" value="PAS"/>
    <property type="match status" value="1"/>
</dbReference>
<dbReference type="Pfam" id="PF13426">
    <property type="entry name" value="PAS_9"/>
    <property type="match status" value="1"/>
</dbReference>
<organism evidence="12 13">
    <name type="scientific">Caulobacter ginsengisoli</name>
    <dbReference type="NCBI Taxonomy" id="400775"/>
    <lineage>
        <taxon>Bacteria</taxon>
        <taxon>Pseudomonadati</taxon>
        <taxon>Pseudomonadota</taxon>
        <taxon>Alphaproteobacteria</taxon>
        <taxon>Caulobacterales</taxon>
        <taxon>Caulobacteraceae</taxon>
        <taxon>Caulobacter</taxon>
    </lineage>
</organism>
<dbReference type="PANTHER" id="PTHR41523:SF8">
    <property type="entry name" value="ETHYLENE RESPONSE SENSOR PROTEIN"/>
    <property type="match status" value="1"/>
</dbReference>
<dbReference type="EMBL" id="JAUSVS010000012">
    <property type="protein sequence ID" value="MDQ0466582.1"/>
    <property type="molecule type" value="Genomic_DNA"/>
</dbReference>
<dbReference type="PANTHER" id="PTHR41523">
    <property type="entry name" value="TWO-COMPONENT SYSTEM SENSOR PROTEIN"/>
    <property type="match status" value="1"/>
</dbReference>
<dbReference type="InterPro" id="IPR000014">
    <property type="entry name" value="PAS"/>
</dbReference>
<dbReference type="SUPFAM" id="SSF52172">
    <property type="entry name" value="CheY-like"/>
    <property type="match status" value="1"/>
</dbReference>
<dbReference type="SMART" id="SM00911">
    <property type="entry name" value="HWE_HK"/>
    <property type="match status" value="1"/>
</dbReference>
<feature type="domain" description="PAS" evidence="11">
    <location>
        <begin position="17"/>
        <end position="66"/>
    </location>
</feature>
<dbReference type="InterPro" id="IPR036890">
    <property type="entry name" value="HATPase_C_sf"/>
</dbReference>
<evidence type="ECO:0000259" key="10">
    <source>
        <dbReference type="PROSITE" id="PS50110"/>
    </source>
</evidence>
<dbReference type="InterPro" id="IPR001789">
    <property type="entry name" value="Sig_transdc_resp-reg_receiver"/>
</dbReference>
<evidence type="ECO:0000256" key="9">
    <source>
        <dbReference type="SAM" id="MobiDB-lite"/>
    </source>
</evidence>
<keyword evidence="13" id="KW-1185">Reference proteome</keyword>
<dbReference type="PROSITE" id="PS50110">
    <property type="entry name" value="RESPONSE_REGULATORY"/>
    <property type="match status" value="1"/>
</dbReference>
<keyword evidence="7" id="KW-0067">ATP-binding</keyword>
<name>A0ABU0IX53_9CAUL</name>
<dbReference type="SMART" id="SM00448">
    <property type="entry name" value="REC"/>
    <property type="match status" value="1"/>
</dbReference>
<dbReference type="InterPro" id="IPR011102">
    <property type="entry name" value="Sig_transdc_His_kinase_HWE"/>
</dbReference>
<keyword evidence="6" id="KW-0418">Kinase</keyword>
<dbReference type="SUPFAM" id="SSF55785">
    <property type="entry name" value="PYP-like sensor domain (PAS domain)"/>
    <property type="match status" value="1"/>
</dbReference>
<reference evidence="12 13" key="1">
    <citation type="submission" date="2023-07" db="EMBL/GenBank/DDBJ databases">
        <title>Genomic Encyclopedia of Type Strains, Phase IV (KMG-IV): sequencing the most valuable type-strain genomes for metagenomic binning, comparative biology and taxonomic classification.</title>
        <authorList>
            <person name="Goeker M."/>
        </authorList>
    </citation>
    <scope>NUCLEOTIDE SEQUENCE [LARGE SCALE GENOMIC DNA]</scope>
    <source>
        <strain evidence="12 13">DSM 18695</strain>
    </source>
</reference>
<dbReference type="SMART" id="SM00091">
    <property type="entry name" value="PAS"/>
    <property type="match status" value="1"/>
</dbReference>
<dbReference type="Pfam" id="PF07536">
    <property type="entry name" value="HWE_HK"/>
    <property type="match status" value="1"/>
</dbReference>
<evidence type="ECO:0000313" key="12">
    <source>
        <dbReference type="EMBL" id="MDQ0466582.1"/>
    </source>
</evidence>
<evidence type="ECO:0000313" key="13">
    <source>
        <dbReference type="Proteomes" id="UP001228905"/>
    </source>
</evidence>
<dbReference type="Gene3D" id="3.30.450.20">
    <property type="entry name" value="PAS domain"/>
    <property type="match status" value="1"/>
</dbReference>
<evidence type="ECO:0000259" key="11">
    <source>
        <dbReference type="PROSITE" id="PS50112"/>
    </source>
</evidence>
<comment type="catalytic activity">
    <reaction evidence="1">
        <text>ATP + protein L-histidine = ADP + protein N-phospho-L-histidine.</text>
        <dbReference type="EC" id="2.7.13.3"/>
    </reaction>
</comment>
<dbReference type="CDD" id="cd00130">
    <property type="entry name" value="PAS"/>
    <property type="match status" value="1"/>
</dbReference>
<dbReference type="Gene3D" id="3.40.50.2300">
    <property type="match status" value="1"/>
</dbReference>
<keyword evidence="5" id="KW-0547">Nucleotide-binding</keyword>
<gene>
    <name evidence="12" type="ORF">QO010_004377</name>
</gene>
<evidence type="ECO:0000256" key="1">
    <source>
        <dbReference type="ARBA" id="ARBA00000085"/>
    </source>
</evidence>
<comment type="caution">
    <text evidence="12">The sequence shown here is derived from an EMBL/GenBank/DDBJ whole genome shotgun (WGS) entry which is preliminary data.</text>
</comment>
<feature type="modified residue" description="4-aspartylphosphate" evidence="8">
    <location>
        <position position="418"/>
    </location>
</feature>
<feature type="domain" description="Response regulatory" evidence="10">
    <location>
        <begin position="367"/>
        <end position="476"/>
    </location>
</feature>
<dbReference type="Proteomes" id="UP001228905">
    <property type="component" value="Unassembled WGS sequence"/>
</dbReference>
<proteinExistence type="predicted"/>
<dbReference type="Gene3D" id="3.30.565.10">
    <property type="entry name" value="Histidine kinase-like ATPase, C-terminal domain"/>
    <property type="match status" value="1"/>
</dbReference>
<dbReference type="InterPro" id="IPR011006">
    <property type="entry name" value="CheY-like_superfamily"/>
</dbReference>
<evidence type="ECO:0000256" key="8">
    <source>
        <dbReference type="PROSITE-ProRule" id="PRU00169"/>
    </source>
</evidence>
<dbReference type="InterPro" id="IPR035965">
    <property type="entry name" value="PAS-like_dom_sf"/>
</dbReference>
<evidence type="ECO:0000256" key="7">
    <source>
        <dbReference type="ARBA" id="ARBA00022840"/>
    </source>
</evidence>
<dbReference type="RefSeq" id="WP_307352701.1">
    <property type="nucleotide sequence ID" value="NZ_JAUSVS010000012.1"/>
</dbReference>
<evidence type="ECO:0000256" key="5">
    <source>
        <dbReference type="ARBA" id="ARBA00022741"/>
    </source>
</evidence>
<dbReference type="NCBIfam" id="TIGR00229">
    <property type="entry name" value="sensory_box"/>
    <property type="match status" value="1"/>
</dbReference>
<sequence length="480" mass="51321">MSDSVLSCAPPSPGTRSDAEALRLMEGIFALAMDGIITVDADQRIVLFNPAAEAIFQIAADQVVGQPFWRFIPERYRAVHADHVARFLGSATANQAMGPAGTVLGTRTISGLRADGEEFPIEASISQVEVGGARFATVILRDITERIANEEARELLAREVDHRAKNALAVVQALVSLTRASTQEEFVNAVRGRVSALGRAHSLLALNRWKGGDLASILADETEPYQRQGQVHIRGPAVVLGPDSVQPVSLLVHELATNAAKYGALSVETGRVDIETAIRPDESLELRWTETGGPPVEPPAVTGFGSTLMTRLVTRQLGGSVEVDWLSRGLRLTAVLPRSAYRPGSAPNRLADAASPEPAATPAQNGRVLVVEDDALVAMDLCEQLAALGWEIIGPATTLEEAAQLLAASPTPDIAVLDVNLRGRLVYPLADQLRSRGVPLIFCTGYEQIDARYGDCPVVRKPVSARLLDAELRTLRTPAG</sequence>
<evidence type="ECO:0000256" key="6">
    <source>
        <dbReference type="ARBA" id="ARBA00022777"/>
    </source>
</evidence>
<keyword evidence="4" id="KW-0808">Transferase</keyword>
<evidence type="ECO:0000256" key="2">
    <source>
        <dbReference type="ARBA" id="ARBA00012438"/>
    </source>
</evidence>
<protein>
    <recommendedName>
        <fullName evidence="2">histidine kinase</fullName>
        <ecNumber evidence="2">2.7.13.3</ecNumber>
    </recommendedName>
</protein>
<evidence type="ECO:0000256" key="4">
    <source>
        <dbReference type="ARBA" id="ARBA00022679"/>
    </source>
</evidence>
<accession>A0ABU0IX53</accession>